<name>A0A6C0HZZ1_9ZZZZ</name>
<dbReference type="EMBL" id="MN740058">
    <property type="protein sequence ID" value="QHT86092.1"/>
    <property type="molecule type" value="Genomic_DNA"/>
</dbReference>
<accession>A0A6C0HZZ1</accession>
<evidence type="ECO:0000313" key="2">
    <source>
        <dbReference type="EMBL" id="QHT86092.1"/>
    </source>
</evidence>
<evidence type="ECO:0008006" key="3">
    <source>
        <dbReference type="Google" id="ProtNLM"/>
    </source>
</evidence>
<keyword evidence="1" id="KW-1133">Transmembrane helix</keyword>
<dbReference type="Gene3D" id="1.20.1280.290">
    <property type="match status" value="1"/>
</dbReference>
<sequence length="115" mass="13307">MNIASFLYFTCYLPEFYANYTNKNANFNNVFEKVVMLIASSFALEYAIETKSRSLIINYAPIIALDSIALCMRMYYAYLNRDHDVKVNYSNTIESPDEIISNPIHDISVEIDHDL</sequence>
<organism evidence="2">
    <name type="scientific">viral metagenome</name>
    <dbReference type="NCBI Taxonomy" id="1070528"/>
    <lineage>
        <taxon>unclassified sequences</taxon>
        <taxon>metagenomes</taxon>
        <taxon>organismal metagenomes</taxon>
    </lineage>
</organism>
<reference evidence="2" key="1">
    <citation type="journal article" date="2020" name="Nature">
        <title>Giant virus diversity and host interactions through global metagenomics.</title>
        <authorList>
            <person name="Schulz F."/>
            <person name="Roux S."/>
            <person name="Paez-Espino D."/>
            <person name="Jungbluth S."/>
            <person name="Walsh D.A."/>
            <person name="Denef V.J."/>
            <person name="McMahon K.D."/>
            <person name="Konstantinidis K.T."/>
            <person name="Eloe-Fadrosh E.A."/>
            <person name="Kyrpides N.C."/>
            <person name="Woyke T."/>
        </authorList>
    </citation>
    <scope>NUCLEOTIDE SEQUENCE</scope>
    <source>
        <strain evidence="2">GVMAG-M-3300023184-184</strain>
    </source>
</reference>
<keyword evidence="1" id="KW-0812">Transmembrane</keyword>
<dbReference type="AlphaFoldDB" id="A0A6C0HZZ1"/>
<feature type="transmembrane region" description="Helical" evidence="1">
    <location>
        <begin position="55"/>
        <end position="76"/>
    </location>
</feature>
<protein>
    <recommendedName>
        <fullName evidence="3">PQ-loop repeat-containing protein</fullName>
    </recommendedName>
</protein>
<evidence type="ECO:0000256" key="1">
    <source>
        <dbReference type="SAM" id="Phobius"/>
    </source>
</evidence>
<proteinExistence type="predicted"/>
<keyword evidence="1" id="KW-0472">Membrane</keyword>